<name>A0A6N7UT09_9FIRM</name>
<feature type="transmembrane region" description="Helical" evidence="7">
    <location>
        <begin position="93"/>
        <end position="112"/>
    </location>
</feature>
<keyword evidence="3 7" id="KW-0812">Transmembrane</keyword>
<keyword evidence="6 7" id="KW-0472">Membrane</keyword>
<dbReference type="Gene3D" id="1.20.1540.10">
    <property type="entry name" value="Rhomboid-like"/>
    <property type="match status" value="1"/>
</dbReference>
<accession>A0A6N7UT09</accession>
<dbReference type="SUPFAM" id="SSF144091">
    <property type="entry name" value="Rhomboid-like"/>
    <property type="match status" value="1"/>
</dbReference>
<proteinExistence type="inferred from homology"/>
<feature type="transmembrane region" description="Helical" evidence="7">
    <location>
        <begin position="151"/>
        <end position="167"/>
    </location>
</feature>
<evidence type="ECO:0000313" key="10">
    <source>
        <dbReference type="Proteomes" id="UP000434409"/>
    </source>
</evidence>
<dbReference type="InterPro" id="IPR022764">
    <property type="entry name" value="Peptidase_S54_rhomboid_dom"/>
</dbReference>
<keyword evidence="10" id="KW-1185">Reference proteome</keyword>
<keyword evidence="9" id="KW-0645">Protease</keyword>
<dbReference type="InterPro" id="IPR050925">
    <property type="entry name" value="Rhomboid_protease_S54"/>
</dbReference>
<keyword evidence="4" id="KW-0378">Hydrolase</keyword>
<reference evidence="9 10" key="1">
    <citation type="submission" date="2019-08" db="EMBL/GenBank/DDBJ databases">
        <title>In-depth cultivation of the pig gut microbiome towards novel bacterial diversity and tailored functional studies.</title>
        <authorList>
            <person name="Wylensek D."/>
            <person name="Hitch T.C.A."/>
            <person name="Clavel T."/>
        </authorList>
    </citation>
    <scope>NUCLEOTIDE SEQUENCE [LARGE SCALE GENOMIC DNA]</scope>
    <source>
        <strain evidence="9 10">68-1-5</strain>
    </source>
</reference>
<evidence type="ECO:0000259" key="8">
    <source>
        <dbReference type="Pfam" id="PF01694"/>
    </source>
</evidence>
<dbReference type="GO" id="GO:0016020">
    <property type="term" value="C:membrane"/>
    <property type="evidence" value="ECO:0007669"/>
    <property type="project" value="UniProtKB-SubCell"/>
</dbReference>
<evidence type="ECO:0000256" key="6">
    <source>
        <dbReference type="ARBA" id="ARBA00023136"/>
    </source>
</evidence>
<keyword evidence="5 7" id="KW-1133">Transmembrane helix</keyword>
<dbReference type="RefSeq" id="WP_154477285.1">
    <property type="nucleotide sequence ID" value="NZ_JAQYBV010000086.1"/>
</dbReference>
<evidence type="ECO:0000256" key="3">
    <source>
        <dbReference type="ARBA" id="ARBA00022692"/>
    </source>
</evidence>
<dbReference type="EMBL" id="VULY01000018">
    <property type="protein sequence ID" value="MSR93994.1"/>
    <property type="molecule type" value="Genomic_DNA"/>
</dbReference>
<feature type="domain" description="Peptidase S54 rhomboid" evidence="8">
    <location>
        <begin position="52"/>
        <end position="192"/>
    </location>
</feature>
<feature type="transmembrane region" description="Helical" evidence="7">
    <location>
        <begin position="118"/>
        <end position="139"/>
    </location>
</feature>
<dbReference type="GO" id="GO:0006508">
    <property type="term" value="P:proteolysis"/>
    <property type="evidence" value="ECO:0007669"/>
    <property type="project" value="UniProtKB-KW"/>
</dbReference>
<evidence type="ECO:0000256" key="7">
    <source>
        <dbReference type="SAM" id="Phobius"/>
    </source>
</evidence>
<feature type="transmembrane region" description="Helical" evidence="7">
    <location>
        <begin position="54"/>
        <end position="81"/>
    </location>
</feature>
<dbReference type="InterPro" id="IPR035952">
    <property type="entry name" value="Rhomboid-like_sf"/>
</dbReference>
<sequence>METGRWIKSASFWLVVINVVIFLGMSAMGDPQDAGFVLGHGGMYVPFVLEKEEYYRLFTCMFLHFNATHLVNNMVGLLAMGSHLERELGRIKLILLYLGSGLAGNLLSMWMNLQGNRFPVSAGASGCVFGLIGGLLYVVLRNKGRLRGVSGNRLFIMAIFSIYMGYAEGGVDNAAHIGGLAGGFLLGILLYRKNREGRE</sequence>
<dbReference type="PANTHER" id="PTHR43731:SF14">
    <property type="entry name" value="PRESENILIN-ASSOCIATED RHOMBOID-LIKE PROTEIN, MITOCHONDRIAL"/>
    <property type="match status" value="1"/>
</dbReference>
<protein>
    <submittedName>
        <fullName evidence="9">Rhomboid family intramembrane serine protease</fullName>
    </submittedName>
</protein>
<evidence type="ECO:0000256" key="4">
    <source>
        <dbReference type="ARBA" id="ARBA00022801"/>
    </source>
</evidence>
<dbReference type="AlphaFoldDB" id="A0A6N7UT09"/>
<dbReference type="GO" id="GO:0004252">
    <property type="term" value="F:serine-type endopeptidase activity"/>
    <property type="evidence" value="ECO:0007669"/>
    <property type="project" value="InterPro"/>
</dbReference>
<feature type="transmembrane region" description="Helical" evidence="7">
    <location>
        <begin position="12"/>
        <end position="29"/>
    </location>
</feature>
<dbReference type="PANTHER" id="PTHR43731">
    <property type="entry name" value="RHOMBOID PROTEASE"/>
    <property type="match status" value="1"/>
</dbReference>
<evidence type="ECO:0000256" key="2">
    <source>
        <dbReference type="ARBA" id="ARBA00009045"/>
    </source>
</evidence>
<organism evidence="9 10">
    <name type="scientific">Suipraeoptans intestinalis</name>
    <dbReference type="NCBI Taxonomy" id="2606628"/>
    <lineage>
        <taxon>Bacteria</taxon>
        <taxon>Bacillati</taxon>
        <taxon>Bacillota</taxon>
        <taxon>Clostridia</taxon>
        <taxon>Lachnospirales</taxon>
        <taxon>Lachnospiraceae</taxon>
        <taxon>Suipraeoptans</taxon>
    </lineage>
</organism>
<dbReference type="Proteomes" id="UP000434409">
    <property type="component" value="Unassembled WGS sequence"/>
</dbReference>
<dbReference type="Pfam" id="PF01694">
    <property type="entry name" value="Rhomboid"/>
    <property type="match status" value="1"/>
</dbReference>
<comment type="subcellular location">
    <subcellularLocation>
        <location evidence="1">Membrane</location>
        <topology evidence="1">Multi-pass membrane protein</topology>
    </subcellularLocation>
</comment>
<evidence type="ECO:0000256" key="1">
    <source>
        <dbReference type="ARBA" id="ARBA00004141"/>
    </source>
</evidence>
<feature type="transmembrane region" description="Helical" evidence="7">
    <location>
        <begin position="173"/>
        <end position="191"/>
    </location>
</feature>
<evidence type="ECO:0000313" key="9">
    <source>
        <dbReference type="EMBL" id="MSR93994.1"/>
    </source>
</evidence>
<comment type="similarity">
    <text evidence="2">Belongs to the peptidase S54 family.</text>
</comment>
<gene>
    <name evidence="9" type="ORF">FYJ34_06930</name>
</gene>
<evidence type="ECO:0000256" key="5">
    <source>
        <dbReference type="ARBA" id="ARBA00022989"/>
    </source>
</evidence>
<comment type="caution">
    <text evidence="9">The sequence shown here is derived from an EMBL/GenBank/DDBJ whole genome shotgun (WGS) entry which is preliminary data.</text>
</comment>